<proteinExistence type="predicted"/>
<accession>A0A2P2QZN6</accession>
<organism evidence="1">
    <name type="scientific">Rhizophora mucronata</name>
    <name type="common">Asiatic mangrove</name>
    <dbReference type="NCBI Taxonomy" id="61149"/>
    <lineage>
        <taxon>Eukaryota</taxon>
        <taxon>Viridiplantae</taxon>
        <taxon>Streptophyta</taxon>
        <taxon>Embryophyta</taxon>
        <taxon>Tracheophyta</taxon>
        <taxon>Spermatophyta</taxon>
        <taxon>Magnoliopsida</taxon>
        <taxon>eudicotyledons</taxon>
        <taxon>Gunneridae</taxon>
        <taxon>Pentapetalae</taxon>
        <taxon>rosids</taxon>
        <taxon>fabids</taxon>
        <taxon>Malpighiales</taxon>
        <taxon>Rhizophoraceae</taxon>
        <taxon>Rhizophora</taxon>
    </lineage>
</organism>
<sequence>MVTYWLILGSFLSPYNHFSFMLLHSLCIGCLDLF</sequence>
<name>A0A2P2QZN6_RHIMU</name>
<evidence type="ECO:0000313" key="1">
    <source>
        <dbReference type="EMBL" id="MBX72361.1"/>
    </source>
</evidence>
<reference evidence="1" key="1">
    <citation type="submission" date="2018-02" db="EMBL/GenBank/DDBJ databases">
        <title>Rhizophora mucronata_Transcriptome.</title>
        <authorList>
            <person name="Meera S.P."/>
            <person name="Sreeshan A."/>
            <person name="Augustine A."/>
        </authorList>
    </citation>
    <scope>NUCLEOTIDE SEQUENCE</scope>
    <source>
        <tissue evidence="1">Leaf</tissue>
    </source>
</reference>
<dbReference type="EMBL" id="GGEC01091877">
    <property type="protein sequence ID" value="MBX72361.1"/>
    <property type="molecule type" value="Transcribed_RNA"/>
</dbReference>
<protein>
    <submittedName>
        <fullName evidence="1">Uncharacterized protein</fullName>
    </submittedName>
</protein>
<dbReference type="AlphaFoldDB" id="A0A2P2QZN6"/>